<organism evidence="4 5">
    <name type="scientific">Lodderomyces elongisporus (strain ATCC 11503 / CBS 2605 / JCM 1781 / NBRC 1676 / NRRL YB-4239)</name>
    <name type="common">Yeast</name>
    <name type="synonym">Saccharomyces elongisporus</name>
    <dbReference type="NCBI Taxonomy" id="379508"/>
    <lineage>
        <taxon>Eukaryota</taxon>
        <taxon>Fungi</taxon>
        <taxon>Dikarya</taxon>
        <taxon>Ascomycota</taxon>
        <taxon>Saccharomycotina</taxon>
        <taxon>Pichiomycetes</taxon>
        <taxon>Debaryomycetaceae</taxon>
        <taxon>Candida/Lodderomyces clade</taxon>
        <taxon>Lodderomyces</taxon>
    </lineage>
</organism>
<feature type="compositionally biased region" description="Polar residues" evidence="1">
    <location>
        <begin position="213"/>
        <end position="224"/>
    </location>
</feature>
<feature type="compositionally biased region" description="Polar residues" evidence="1">
    <location>
        <begin position="467"/>
        <end position="497"/>
    </location>
</feature>
<dbReference type="OrthoDB" id="2143914at2759"/>
<feature type="compositionally biased region" description="Pro residues" evidence="1">
    <location>
        <begin position="281"/>
        <end position="299"/>
    </location>
</feature>
<evidence type="ECO:0000313" key="5">
    <source>
        <dbReference type="Proteomes" id="UP000001996"/>
    </source>
</evidence>
<dbReference type="HOGENOM" id="CLU_485770_0_0_1"/>
<dbReference type="VEuPathDB" id="FungiDB:LELG_05325"/>
<feature type="region of interest" description="Disordered" evidence="1">
    <location>
        <begin position="280"/>
        <end position="300"/>
    </location>
</feature>
<dbReference type="AlphaFoldDB" id="A5E6T6"/>
<dbReference type="PROSITE" id="PS50090">
    <property type="entry name" value="MYB_LIKE"/>
    <property type="match status" value="1"/>
</dbReference>
<feature type="compositionally biased region" description="Gly residues" evidence="1">
    <location>
        <begin position="453"/>
        <end position="462"/>
    </location>
</feature>
<dbReference type="KEGG" id="lel:PVL30_002419"/>
<dbReference type="SUPFAM" id="SSF46689">
    <property type="entry name" value="Homeodomain-like"/>
    <property type="match status" value="1"/>
</dbReference>
<feature type="compositionally biased region" description="Polar residues" evidence="1">
    <location>
        <begin position="1"/>
        <end position="21"/>
    </location>
</feature>
<feature type="domain" description="Myb-like" evidence="2">
    <location>
        <begin position="390"/>
        <end position="440"/>
    </location>
</feature>
<evidence type="ECO:0000259" key="2">
    <source>
        <dbReference type="PROSITE" id="PS50090"/>
    </source>
</evidence>
<dbReference type="SMART" id="SM00717">
    <property type="entry name" value="SANT"/>
    <property type="match status" value="1"/>
</dbReference>
<feature type="domain" description="HTH myb-type" evidence="3">
    <location>
        <begin position="390"/>
        <end position="444"/>
    </location>
</feature>
<feature type="compositionally biased region" description="Basic residues" evidence="1">
    <location>
        <begin position="178"/>
        <end position="190"/>
    </location>
</feature>
<accession>A5E6T6</accession>
<feature type="region of interest" description="Disordered" evidence="1">
    <location>
        <begin position="176"/>
        <end position="196"/>
    </location>
</feature>
<dbReference type="InterPro" id="IPR001005">
    <property type="entry name" value="SANT/Myb"/>
</dbReference>
<protein>
    <submittedName>
        <fullName evidence="4">Uncharacterized protein</fullName>
    </submittedName>
</protein>
<name>A5E6T6_LODEL</name>
<gene>
    <name evidence="4" type="ORF">LELG_05325</name>
</gene>
<dbReference type="EMBL" id="CH981532">
    <property type="protein sequence ID" value="EDK47144.1"/>
    <property type="molecule type" value="Genomic_DNA"/>
</dbReference>
<dbReference type="GeneID" id="5230582"/>
<sequence>MALLMSNRNVFNSPRLESSPSPAAYLPGSTNQLRTQPQDELQQINPSKRRKLSLVPTTPLNIMNEYSTQTQASGNHTAKSIGLRLPSPSSLLNSFTSGNDSSSAQAPTIPITTGLTGSTGTWVGEGGAQTGVAVAEYGPPHMVRQNIRPSYIEGYSYPNQYSHEQYRPSVSLIPDASHHHHHHQHQHQHQHQPVQLQHQLPHQLHDPTKVQLPMSTSQSYSPTIAQPGASGQREGPIGGQVYAPPMQDPQSQAHQYMPYQPLQMETTNQPMQQVLQVSQVPAPPLPPLPPQPQPQPPSQMPNTYQMPIVQPQTDLYTQTYSQGPQYYYVAPHQAQAPQHQGFAPQVQQEMTQAQQLHYLHGGHMVPGFAGVSSTFSPGMYHSEPMAHLRRRTKQSSTWSPQEDKLLRELKEVQKLGWREISTFFHDRTPNACQFRWRRIISSLASLHQTQSSGGNGGGGSGGLDINATASNYPSGTVGEGSSSNIGSQTMATTSPSIPSRRASVAHVNMIPHTLQPFGEISPRLARSASHTPILETSEEGEEEEEREEKKGKQHKINFLLN</sequence>
<dbReference type="Pfam" id="PF13921">
    <property type="entry name" value="Myb_DNA-bind_6"/>
    <property type="match status" value="1"/>
</dbReference>
<feature type="region of interest" description="Disordered" evidence="1">
    <location>
        <begin position="1"/>
        <end position="32"/>
    </location>
</feature>
<reference evidence="4 5" key="1">
    <citation type="journal article" date="2009" name="Nature">
        <title>Evolution of pathogenicity and sexual reproduction in eight Candida genomes.</title>
        <authorList>
            <person name="Butler G."/>
            <person name="Rasmussen M.D."/>
            <person name="Lin M.F."/>
            <person name="Santos M.A."/>
            <person name="Sakthikumar S."/>
            <person name="Munro C.A."/>
            <person name="Rheinbay E."/>
            <person name="Grabherr M."/>
            <person name="Forche A."/>
            <person name="Reedy J.L."/>
            <person name="Agrafioti I."/>
            <person name="Arnaud M.B."/>
            <person name="Bates S."/>
            <person name="Brown A.J."/>
            <person name="Brunke S."/>
            <person name="Costanzo M.C."/>
            <person name="Fitzpatrick D.A."/>
            <person name="de Groot P.W."/>
            <person name="Harris D."/>
            <person name="Hoyer L.L."/>
            <person name="Hube B."/>
            <person name="Klis F.M."/>
            <person name="Kodira C."/>
            <person name="Lennard N."/>
            <person name="Logue M.E."/>
            <person name="Martin R."/>
            <person name="Neiman A.M."/>
            <person name="Nikolaou E."/>
            <person name="Quail M.A."/>
            <person name="Quinn J."/>
            <person name="Santos M.C."/>
            <person name="Schmitzberger F.F."/>
            <person name="Sherlock G."/>
            <person name="Shah P."/>
            <person name="Silverstein K.A."/>
            <person name="Skrzypek M.S."/>
            <person name="Soll D."/>
            <person name="Staggs R."/>
            <person name="Stansfield I."/>
            <person name="Stumpf M.P."/>
            <person name="Sudbery P.E."/>
            <person name="Srikantha T."/>
            <person name="Zeng Q."/>
            <person name="Berman J."/>
            <person name="Berriman M."/>
            <person name="Heitman J."/>
            <person name="Gow N.A."/>
            <person name="Lorenz M.C."/>
            <person name="Birren B.W."/>
            <person name="Kellis M."/>
            <person name="Cuomo C.A."/>
        </authorList>
    </citation>
    <scope>NUCLEOTIDE SEQUENCE [LARGE SCALE GENOMIC DNA]</scope>
    <source>
        <strain evidence="5">ATCC 11503 / BCRC 21390 / CBS 2605 / JCM 1781 / NBRC 1676 / NRRL YB-4239</strain>
    </source>
</reference>
<feature type="region of interest" description="Disordered" evidence="1">
    <location>
        <begin position="213"/>
        <end position="239"/>
    </location>
</feature>
<dbReference type="InterPro" id="IPR009057">
    <property type="entry name" value="Homeodomain-like_sf"/>
</dbReference>
<keyword evidence="5" id="KW-1185">Reference proteome</keyword>
<evidence type="ECO:0000256" key="1">
    <source>
        <dbReference type="SAM" id="MobiDB-lite"/>
    </source>
</evidence>
<evidence type="ECO:0000313" key="4">
    <source>
        <dbReference type="EMBL" id="EDK47144.1"/>
    </source>
</evidence>
<proteinExistence type="predicted"/>
<dbReference type="Proteomes" id="UP000001996">
    <property type="component" value="Unassembled WGS sequence"/>
</dbReference>
<evidence type="ECO:0000259" key="3">
    <source>
        <dbReference type="PROSITE" id="PS51294"/>
    </source>
</evidence>
<feature type="region of interest" description="Disordered" evidence="1">
    <location>
        <begin position="524"/>
        <end position="561"/>
    </location>
</feature>
<feature type="compositionally biased region" description="Acidic residues" evidence="1">
    <location>
        <begin position="536"/>
        <end position="546"/>
    </location>
</feature>
<dbReference type="PROSITE" id="PS51294">
    <property type="entry name" value="HTH_MYB"/>
    <property type="match status" value="1"/>
</dbReference>
<dbReference type="eggNOG" id="ENOG502S97Y">
    <property type="taxonomic scope" value="Eukaryota"/>
</dbReference>
<dbReference type="Gene3D" id="1.10.10.60">
    <property type="entry name" value="Homeodomain-like"/>
    <property type="match status" value="1"/>
</dbReference>
<dbReference type="InParanoid" id="A5E6T6"/>
<dbReference type="InterPro" id="IPR017930">
    <property type="entry name" value="Myb_dom"/>
</dbReference>
<feature type="region of interest" description="Disordered" evidence="1">
    <location>
        <begin position="448"/>
        <end position="500"/>
    </location>
</feature>
<dbReference type="CDD" id="cd00167">
    <property type="entry name" value="SANT"/>
    <property type="match status" value="1"/>
</dbReference>